<feature type="compositionally biased region" description="Basic and acidic residues" evidence="7">
    <location>
        <begin position="225"/>
        <end position="244"/>
    </location>
</feature>
<dbReference type="PROSITE" id="PS50845">
    <property type="entry name" value="RETICULON"/>
    <property type="match status" value="1"/>
</dbReference>
<keyword evidence="3 6" id="KW-0256">Endoplasmic reticulum</keyword>
<organism evidence="9">
    <name type="scientific">Physcomitrium patens</name>
    <name type="common">Spreading-leaved earth moss</name>
    <name type="synonym">Physcomitrella patens</name>
    <dbReference type="NCBI Taxonomy" id="3218"/>
    <lineage>
        <taxon>Eukaryota</taxon>
        <taxon>Viridiplantae</taxon>
        <taxon>Streptophyta</taxon>
        <taxon>Embryophyta</taxon>
        <taxon>Bryophyta</taxon>
        <taxon>Bryophytina</taxon>
        <taxon>Bryopsida</taxon>
        <taxon>Funariidae</taxon>
        <taxon>Funariales</taxon>
        <taxon>Funariaceae</taxon>
        <taxon>Physcomitrium</taxon>
    </lineage>
</organism>
<evidence type="ECO:0000256" key="1">
    <source>
        <dbReference type="ARBA" id="ARBA00004477"/>
    </source>
</evidence>
<evidence type="ECO:0000256" key="6">
    <source>
        <dbReference type="RuleBase" id="RU363132"/>
    </source>
</evidence>
<dbReference type="Pfam" id="PF02453">
    <property type="entry name" value="Reticulon"/>
    <property type="match status" value="1"/>
</dbReference>
<dbReference type="PANTHER" id="PTHR46626:SF2">
    <property type="entry name" value="RETICULON-LIKE PROTEIN B17"/>
    <property type="match status" value="1"/>
</dbReference>
<feature type="compositionally biased region" description="Low complexity" evidence="7">
    <location>
        <begin position="212"/>
        <end position="224"/>
    </location>
</feature>
<evidence type="ECO:0000256" key="2">
    <source>
        <dbReference type="ARBA" id="ARBA00022692"/>
    </source>
</evidence>
<feature type="region of interest" description="Disordered" evidence="7">
    <location>
        <begin position="686"/>
        <end position="715"/>
    </location>
</feature>
<feature type="transmembrane region" description="Helical" evidence="6">
    <location>
        <begin position="462"/>
        <end position="484"/>
    </location>
</feature>
<dbReference type="EnsemblPlants" id="Pp3c4_8810V3.1">
    <property type="protein sequence ID" value="Pp3c4_8810V3.1"/>
    <property type="gene ID" value="Pp3c4_8810"/>
</dbReference>
<feature type="transmembrane region" description="Helical" evidence="6">
    <location>
        <begin position="604"/>
        <end position="632"/>
    </location>
</feature>
<gene>
    <name evidence="10" type="primary">LOC112280913</name>
    <name evidence="9" type="ORF">PHYPA_005974</name>
</gene>
<keyword evidence="5 6" id="KW-0472">Membrane</keyword>
<evidence type="ECO:0000256" key="5">
    <source>
        <dbReference type="ARBA" id="ARBA00023136"/>
    </source>
</evidence>
<comment type="subcellular location">
    <subcellularLocation>
        <location evidence="1 6">Endoplasmic reticulum membrane</location>
        <topology evidence="1 6">Multi-pass membrane protein</topology>
    </subcellularLocation>
</comment>
<dbReference type="PANTHER" id="PTHR46626">
    <property type="entry name" value="RETICULON-LIKE PROTEIN B17"/>
    <property type="match status" value="1"/>
</dbReference>
<name>A0A2K1KMT5_PHYPA</name>
<feature type="region of interest" description="Disordered" evidence="7">
    <location>
        <begin position="40"/>
        <end position="88"/>
    </location>
</feature>
<dbReference type="KEGG" id="ppp:112280913"/>
<evidence type="ECO:0000256" key="3">
    <source>
        <dbReference type="ARBA" id="ARBA00022824"/>
    </source>
</evidence>
<dbReference type="Gramene" id="Pp3c4_8810V3.3">
    <property type="protein sequence ID" value="Pp3c4_8810V3.3"/>
    <property type="gene ID" value="Pp3c4_8810"/>
</dbReference>
<proteinExistence type="predicted"/>
<dbReference type="STRING" id="3218.A0A2K1KMT5"/>
<evidence type="ECO:0000259" key="8">
    <source>
        <dbReference type="PROSITE" id="PS50845"/>
    </source>
</evidence>
<dbReference type="InterPro" id="IPR044647">
    <property type="entry name" value="RTNLB17/18/21"/>
</dbReference>
<dbReference type="EMBL" id="ABEU02000004">
    <property type="protein sequence ID" value="PNR55081.1"/>
    <property type="molecule type" value="Genomic_DNA"/>
</dbReference>
<evidence type="ECO:0000313" key="11">
    <source>
        <dbReference type="Proteomes" id="UP000006727"/>
    </source>
</evidence>
<dbReference type="Proteomes" id="UP000006727">
    <property type="component" value="Chromosome 4"/>
</dbReference>
<keyword evidence="11" id="KW-1185">Reference proteome</keyword>
<dbReference type="OrthoDB" id="567788at2759"/>
<reference evidence="10" key="3">
    <citation type="submission" date="2020-12" db="UniProtKB">
        <authorList>
            <consortium name="EnsemblPlants"/>
        </authorList>
    </citation>
    <scope>IDENTIFICATION</scope>
</reference>
<evidence type="ECO:0000256" key="4">
    <source>
        <dbReference type="ARBA" id="ARBA00022989"/>
    </source>
</evidence>
<dbReference type="InterPro" id="IPR003388">
    <property type="entry name" value="Reticulon"/>
</dbReference>
<dbReference type="PaxDb" id="3218-PP1S146_63V6.1"/>
<reference evidence="9 11" key="2">
    <citation type="journal article" date="2018" name="Plant J.">
        <title>The Physcomitrella patens chromosome-scale assembly reveals moss genome structure and evolution.</title>
        <authorList>
            <person name="Lang D."/>
            <person name="Ullrich K.K."/>
            <person name="Murat F."/>
            <person name="Fuchs J."/>
            <person name="Jenkins J."/>
            <person name="Haas F.B."/>
            <person name="Piednoel M."/>
            <person name="Gundlach H."/>
            <person name="Van Bel M."/>
            <person name="Meyberg R."/>
            <person name="Vives C."/>
            <person name="Morata J."/>
            <person name="Symeonidi A."/>
            <person name="Hiss M."/>
            <person name="Muchero W."/>
            <person name="Kamisugi Y."/>
            <person name="Saleh O."/>
            <person name="Blanc G."/>
            <person name="Decker E.L."/>
            <person name="van Gessel N."/>
            <person name="Grimwood J."/>
            <person name="Hayes R.D."/>
            <person name="Graham S.W."/>
            <person name="Gunter L.E."/>
            <person name="McDaniel S.F."/>
            <person name="Hoernstein S.N.W."/>
            <person name="Larsson A."/>
            <person name="Li F.W."/>
            <person name="Perroud P.F."/>
            <person name="Phillips J."/>
            <person name="Ranjan P."/>
            <person name="Rokshar D.S."/>
            <person name="Rothfels C.J."/>
            <person name="Schneider L."/>
            <person name="Shu S."/>
            <person name="Stevenson D.W."/>
            <person name="Thummler F."/>
            <person name="Tillich M."/>
            <person name="Villarreal Aguilar J.C."/>
            <person name="Widiez T."/>
            <person name="Wong G.K."/>
            <person name="Wymore A."/>
            <person name="Zhang Y."/>
            <person name="Zimmer A.D."/>
            <person name="Quatrano R.S."/>
            <person name="Mayer K.F.X."/>
            <person name="Goodstein D."/>
            <person name="Casacuberta J.M."/>
            <person name="Vandepoele K."/>
            <person name="Reski R."/>
            <person name="Cuming A.C."/>
            <person name="Tuskan G.A."/>
            <person name="Maumus F."/>
            <person name="Salse J."/>
            <person name="Schmutz J."/>
            <person name="Rensing S.A."/>
        </authorList>
    </citation>
    <scope>NUCLEOTIDE SEQUENCE [LARGE SCALE GENOMIC DNA]</scope>
    <source>
        <strain evidence="10 11">cv. Gransden 2004</strain>
    </source>
</reference>
<dbReference type="AlphaFoldDB" id="A0A2K1KMT5"/>
<accession>A0A2K1KMT5</accession>
<feature type="compositionally biased region" description="Basic and acidic residues" evidence="7">
    <location>
        <begin position="254"/>
        <end position="270"/>
    </location>
</feature>
<feature type="domain" description="Reticulon" evidence="8">
    <location>
        <begin position="427"/>
        <end position="591"/>
    </location>
</feature>
<evidence type="ECO:0000256" key="7">
    <source>
        <dbReference type="SAM" id="MobiDB-lite"/>
    </source>
</evidence>
<keyword evidence="2 6" id="KW-0812">Transmembrane</keyword>
<protein>
    <recommendedName>
        <fullName evidence="6">Reticulon-like protein</fullName>
    </recommendedName>
</protein>
<dbReference type="EnsemblPlants" id="Pp3c4_8810V3.3">
    <property type="protein sequence ID" value="Pp3c4_8810V3.3"/>
    <property type="gene ID" value="Pp3c4_8810"/>
</dbReference>
<dbReference type="GeneID" id="112280913"/>
<feature type="compositionally biased region" description="Polar residues" evidence="7">
    <location>
        <begin position="40"/>
        <end position="52"/>
    </location>
</feature>
<evidence type="ECO:0000313" key="10">
    <source>
        <dbReference type="EnsemblPlants" id="Pp3c4_8810V3.1"/>
    </source>
</evidence>
<dbReference type="Gramene" id="Pp3c4_8810V3.1">
    <property type="protein sequence ID" value="Pp3c4_8810V3.1"/>
    <property type="gene ID" value="Pp3c4_8810"/>
</dbReference>
<evidence type="ECO:0000313" key="9">
    <source>
        <dbReference type="EMBL" id="PNR55081.1"/>
    </source>
</evidence>
<dbReference type="RefSeq" id="XP_024372625.1">
    <property type="nucleotide sequence ID" value="XM_024516857.2"/>
</dbReference>
<keyword evidence="4 6" id="KW-1133">Transmembrane helix</keyword>
<dbReference type="GO" id="GO:0005789">
    <property type="term" value="C:endoplasmic reticulum membrane"/>
    <property type="evidence" value="ECO:0007669"/>
    <property type="project" value="UniProtKB-SubCell"/>
</dbReference>
<reference evidence="9 11" key="1">
    <citation type="journal article" date="2008" name="Science">
        <title>The Physcomitrella genome reveals evolutionary insights into the conquest of land by plants.</title>
        <authorList>
            <person name="Rensing S."/>
            <person name="Lang D."/>
            <person name="Zimmer A."/>
            <person name="Terry A."/>
            <person name="Salamov A."/>
            <person name="Shapiro H."/>
            <person name="Nishiyama T."/>
            <person name="Perroud P.-F."/>
            <person name="Lindquist E."/>
            <person name="Kamisugi Y."/>
            <person name="Tanahashi T."/>
            <person name="Sakakibara K."/>
            <person name="Fujita T."/>
            <person name="Oishi K."/>
            <person name="Shin-I T."/>
            <person name="Kuroki Y."/>
            <person name="Toyoda A."/>
            <person name="Suzuki Y."/>
            <person name="Hashimoto A."/>
            <person name="Yamaguchi K."/>
            <person name="Sugano A."/>
            <person name="Kohara Y."/>
            <person name="Fujiyama A."/>
            <person name="Anterola A."/>
            <person name="Aoki S."/>
            <person name="Ashton N."/>
            <person name="Barbazuk W.B."/>
            <person name="Barker E."/>
            <person name="Bennetzen J."/>
            <person name="Bezanilla M."/>
            <person name="Blankenship R."/>
            <person name="Cho S.H."/>
            <person name="Dutcher S."/>
            <person name="Estelle M."/>
            <person name="Fawcett J.A."/>
            <person name="Gundlach H."/>
            <person name="Hanada K."/>
            <person name="Heyl A."/>
            <person name="Hicks K.A."/>
            <person name="Hugh J."/>
            <person name="Lohr M."/>
            <person name="Mayer K."/>
            <person name="Melkozernov A."/>
            <person name="Murata T."/>
            <person name="Nelson D."/>
            <person name="Pils B."/>
            <person name="Prigge M."/>
            <person name="Reiss B."/>
            <person name="Renner T."/>
            <person name="Rombauts S."/>
            <person name="Rushton P."/>
            <person name="Sanderfoot A."/>
            <person name="Schween G."/>
            <person name="Shiu S.-H."/>
            <person name="Stueber K."/>
            <person name="Theodoulou F.L."/>
            <person name="Tu H."/>
            <person name="Van de Peer Y."/>
            <person name="Verrier P.J."/>
            <person name="Waters E."/>
            <person name="Wood A."/>
            <person name="Yang L."/>
            <person name="Cove D."/>
            <person name="Cuming A."/>
            <person name="Hasebe M."/>
            <person name="Lucas S."/>
            <person name="Mishler D.B."/>
            <person name="Reski R."/>
            <person name="Grigoriev I."/>
            <person name="Quatrano R.S."/>
            <person name="Boore J.L."/>
        </authorList>
    </citation>
    <scope>NUCLEOTIDE SEQUENCE [LARGE SCALE GENOMIC DNA]</scope>
    <source>
        <strain evidence="10 11">cv. Gransden 2004</strain>
    </source>
</reference>
<feature type="region of interest" description="Disordered" evidence="7">
    <location>
        <begin position="208"/>
        <end position="271"/>
    </location>
</feature>
<sequence length="715" mass="78975">MVQVHLEACLPDIRVAPVKMIGASQKSPCKSANAGVNYDLGSSHNNTKNFPRSRSLRDAGGEEDVYEAEFSGPTERAASRASSRSKSRIAKDARAELLGLNDVLCKVVRRRESRSQSASRVREGLDIEIDPTENENAFIEVSKSVSSSRVGNRSSKYKSDLVAMGEALQDSWEREPRSARASRLLKVSSDAPENDGILYTARSASRLSAVIPSSRSTTPRASSRSLRDQEGSRDSPDEPVRQELRSPNLVRQSSVHDLDHDDDGTLEHWNKVSYRTPAKGLRSSRESSDTPEERLLSVERHAVKQERSPRKTIEIADRQMELTLSHAERAPGGNVTKVDLDSPEQYTDCTGLHRRTRIARPSKKKVRDIPKDPASFLPVSQPPECLMTVVHPVDYADPPLLPSSPSTSSKSSRETGISRSVAWLRILGDLIMWKDVPRSALWFGAGSFSILSASFMKEMQLGIVSISANLALCYLAIVFFYRTFLSGSSAQSRSGQLKSSGVTEADFLGLIRFVLPTINLTLTKSGEVFSGDPAITLRVALVLWMVAKMGAGVSVWSFLRFGFFALFTIPKCQSCYSTQLYAFVQSLLLRGWMTWDSFTHKKAILIGGFIFAWNISSYSSRLWGGFILVVWFKLYQQSNPARFEKALADMGGSSAIDHIDRKKSLQHAMMVFQASQAVAVSEEISSTQSHPVQEFPGNTKGLSEDKKVDSAAFKA</sequence>
<feature type="transmembrane region" description="Helical" evidence="6">
    <location>
        <begin position="440"/>
        <end position="456"/>
    </location>
</feature>
<feature type="transmembrane region" description="Helical" evidence="6">
    <location>
        <begin position="542"/>
        <end position="568"/>
    </location>
</feature>